<evidence type="ECO:0000313" key="3">
    <source>
        <dbReference type="Proteomes" id="UP001551658"/>
    </source>
</evidence>
<feature type="region of interest" description="Disordered" evidence="1">
    <location>
        <begin position="1"/>
        <end position="23"/>
    </location>
</feature>
<evidence type="ECO:0000313" key="2">
    <source>
        <dbReference type="EMBL" id="MEV0365760.1"/>
    </source>
</evidence>
<reference evidence="2 3" key="1">
    <citation type="submission" date="2024-06" db="EMBL/GenBank/DDBJ databases">
        <title>The Natural Products Discovery Center: Release of the First 8490 Sequenced Strains for Exploring Actinobacteria Biosynthetic Diversity.</title>
        <authorList>
            <person name="Kalkreuter E."/>
            <person name="Kautsar S.A."/>
            <person name="Yang D."/>
            <person name="Bader C.D."/>
            <person name="Teijaro C.N."/>
            <person name="Fluegel L."/>
            <person name="Davis C.M."/>
            <person name="Simpson J.R."/>
            <person name="Lauterbach L."/>
            <person name="Steele A.D."/>
            <person name="Gui C."/>
            <person name="Meng S."/>
            <person name="Li G."/>
            <person name="Viehrig K."/>
            <person name="Ye F."/>
            <person name="Su P."/>
            <person name="Kiefer A.F."/>
            <person name="Nichols A."/>
            <person name="Cepeda A.J."/>
            <person name="Yan W."/>
            <person name="Fan B."/>
            <person name="Jiang Y."/>
            <person name="Adhikari A."/>
            <person name="Zheng C.-J."/>
            <person name="Schuster L."/>
            <person name="Cowan T.M."/>
            <person name="Smanski M.J."/>
            <person name="Chevrette M.G."/>
            <person name="De Carvalho L.P.S."/>
            <person name="Shen B."/>
        </authorList>
    </citation>
    <scope>NUCLEOTIDE SEQUENCE [LARGE SCALE GENOMIC DNA]</scope>
    <source>
        <strain evidence="2 3">NPDC050671</strain>
    </source>
</reference>
<organism evidence="2 3">
    <name type="scientific">Nocardia fusca</name>
    <dbReference type="NCBI Taxonomy" id="941183"/>
    <lineage>
        <taxon>Bacteria</taxon>
        <taxon>Bacillati</taxon>
        <taxon>Actinomycetota</taxon>
        <taxon>Actinomycetes</taxon>
        <taxon>Mycobacteriales</taxon>
        <taxon>Nocardiaceae</taxon>
        <taxon>Nocardia</taxon>
    </lineage>
</organism>
<dbReference type="EMBL" id="JBFAIH010000016">
    <property type="protein sequence ID" value="MEV0365760.1"/>
    <property type="molecule type" value="Genomic_DNA"/>
</dbReference>
<keyword evidence="3" id="KW-1185">Reference proteome</keyword>
<name>A0ABV3FDV5_9NOCA</name>
<proteinExistence type="predicted"/>
<comment type="caution">
    <text evidence="2">The sequence shown here is derived from an EMBL/GenBank/DDBJ whole genome shotgun (WGS) entry which is preliminary data.</text>
</comment>
<evidence type="ECO:0000256" key="1">
    <source>
        <dbReference type="SAM" id="MobiDB-lite"/>
    </source>
</evidence>
<dbReference type="RefSeq" id="WP_357982662.1">
    <property type="nucleotide sequence ID" value="NZ_JBFAIH010000016.1"/>
</dbReference>
<gene>
    <name evidence="2" type="ORF">AB0H72_23985</name>
</gene>
<sequence length="72" mass="7726">MPSAEERVRQVRPYRSRPEPRPAELLPERPRFLIGLLSAVVVLGAARSGYRVAGRSSRAATGLATTADPPGS</sequence>
<protein>
    <submittedName>
        <fullName evidence="2">Uncharacterized protein</fullName>
    </submittedName>
</protein>
<accession>A0ABV3FDV5</accession>
<dbReference type="Proteomes" id="UP001551658">
    <property type="component" value="Unassembled WGS sequence"/>
</dbReference>